<dbReference type="Pfam" id="PF12770">
    <property type="entry name" value="CHAT"/>
    <property type="match status" value="1"/>
</dbReference>
<dbReference type="AlphaFoldDB" id="A0A8J3VH35"/>
<feature type="compositionally biased region" description="Basic and acidic residues" evidence="2">
    <location>
        <begin position="504"/>
        <end position="515"/>
    </location>
</feature>
<dbReference type="RefSeq" id="WP_203909464.1">
    <property type="nucleotide sequence ID" value="NZ_BONY01000020.1"/>
</dbReference>
<dbReference type="PANTHER" id="PTHR10098:SF108">
    <property type="entry name" value="TETRATRICOPEPTIDE REPEAT PROTEIN 28"/>
    <property type="match status" value="1"/>
</dbReference>
<accession>A0A8J3VH35</accession>
<evidence type="ECO:0000313" key="4">
    <source>
        <dbReference type="EMBL" id="GIH05621.1"/>
    </source>
</evidence>
<dbReference type="InterPro" id="IPR019734">
    <property type="entry name" value="TPR_rpt"/>
</dbReference>
<sequence length="850" mass="89709">MGDPHGLVSMVFSAPQAALAGAQSLLDSGPTPYDASLAHQAIGIVHRERGNYAEAVSHLRRARDLARRAGSTPRVADVCATLGVALVQAGRARQGLAELTHAIELSRGEVRAKVRFRLAGVLRILGRHDEAMVQVAKALPPLRKSGDTLWAARALTLRALLHLTAGATGRAEADFAQAEQMFSTIDHRHDSAVARQNRAAVAFAAGDQPAALAHLSIADERIRALGAPTYSLMLARCEVLLAANLADDAVREADAALRELPRGQATKRAELLLLAARAALAAGDPLKSAGYARSARRMFTRQHRQWWTQHAHLQELTALWAAGHASKTLATQANRVALALAATGSADVPQAHLLAARLTLTRGDGAAGRLAEGHLLAAARHRQRGPVEARVAAWVASALRAQAVGDLRGLRRSCGRGLQVLDDYQLLLGAAELRALATGLGAELALLAQRSCLTDGSARDLLVASDRWRSVTLAVPPMPQRDDPVLVGLLAAYRSATASPGRQQHLESQIRERVRQSSADPNRAPNRPQWTVDLLLELLGDDQLLQIVEIDGRLHHVLCGRGRVRRYTPDAAGDLAAEVLFARSALRRFAYGRAKDPSILTVAGQRLSAFLIGQTAQRFGAGALIIVPPATLHGVPWALLEGLGKRVLSIAPSVSAWVRARQAVAPPERVALVRGPGLARGAEMDKLAGGYPYATVLHGDDATVARVLDAIDGSSLAHVAAHGAVRADNPLFSHLRLADGPMTVHDVARLRHAPHRLILPSCESAALTPAGSDELLGLAAALLPRGTAAMVATADPVNDEATGALMLALHDALRAGSTSLAHALLTARRSMPADPVSQATAASFIAIGAG</sequence>
<dbReference type="InterPro" id="IPR024983">
    <property type="entry name" value="CHAT_dom"/>
</dbReference>
<dbReference type="SMART" id="SM00028">
    <property type="entry name" value="TPR"/>
    <property type="match status" value="5"/>
</dbReference>
<feature type="repeat" description="TPR" evidence="1">
    <location>
        <begin position="36"/>
        <end position="69"/>
    </location>
</feature>
<dbReference type="EMBL" id="BONY01000020">
    <property type="protein sequence ID" value="GIH05621.1"/>
    <property type="molecule type" value="Genomic_DNA"/>
</dbReference>
<dbReference type="SUPFAM" id="SSF48452">
    <property type="entry name" value="TPR-like"/>
    <property type="match status" value="2"/>
</dbReference>
<keyword evidence="1" id="KW-0802">TPR repeat</keyword>
<proteinExistence type="predicted"/>
<name>A0A8J3VH35_9ACTN</name>
<keyword evidence="5" id="KW-1185">Reference proteome</keyword>
<dbReference type="PANTHER" id="PTHR10098">
    <property type="entry name" value="RAPSYN-RELATED"/>
    <property type="match status" value="1"/>
</dbReference>
<feature type="region of interest" description="Disordered" evidence="2">
    <location>
        <begin position="498"/>
        <end position="526"/>
    </location>
</feature>
<gene>
    <name evidence="4" type="ORF">Rhe02_36880</name>
</gene>
<evidence type="ECO:0000259" key="3">
    <source>
        <dbReference type="Pfam" id="PF12770"/>
    </source>
</evidence>
<dbReference type="Gene3D" id="1.25.40.10">
    <property type="entry name" value="Tetratricopeptide repeat domain"/>
    <property type="match status" value="1"/>
</dbReference>
<evidence type="ECO:0000313" key="5">
    <source>
        <dbReference type="Proteomes" id="UP000612899"/>
    </source>
</evidence>
<dbReference type="Proteomes" id="UP000612899">
    <property type="component" value="Unassembled WGS sequence"/>
</dbReference>
<organism evidence="4 5">
    <name type="scientific">Rhizocola hellebori</name>
    <dbReference type="NCBI Taxonomy" id="1392758"/>
    <lineage>
        <taxon>Bacteria</taxon>
        <taxon>Bacillati</taxon>
        <taxon>Actinomycetota</taxon>
        <taxon>Actinomycetes</taxon>
        <taxon>Micromonosporales</taxon>
        <taxon>Micromonosporaceae</taxon>
        <taxon>Rhizocola</taxon>
    </lineage>
</organism>
<evidence type="ECO:0000256" key="2">
    <source>
        <dbReference type="SAM" id="MobiDB-lite"/>
    </source>
</evidence>
<protein>
    <recommendedName>
        <fullName evidence="3">CHAT domain-containing protein</fullName>
    </recommendedName>
</protein>
<comment type="caution">
    <text evidence="4">The sequence shown here is derived from an EMBL/GenBank/DDBJ whole genome shotgun (WGS) entry which is preliminary data.</text>
</comment>
<reference evidence="4" key="1">
    <citation type="submission" date="2021-01" db="EMBL/GenBank/DDBJ databases">
        <title>Whole genome shotgun sequence of Rhizocola hellebori NBRC 109834.</title>
        <authorList>
            <person name="Komaki H."/>
            <person name="Tamura T."/>
        </authorList>
    </citation>
    <scope>NUCLEOTIDE SEQUENCE</scope>
    <source>
        <strain evidence="4">NBRC 109834</strain>
    </source>
</reference>
<evidence type="ECO:0000256" key="1">
    <source>
        <dbReference type="PROSITE-ProRule" id="PRU00339"/>
    </source>
</evidence>
<feature type="domain" description="CHAT" evidence="3">
    <location>
        <begin position="605"/>
        <end position="836"/>
    </location>
</feature>
<dbReference type="InterPro" id="IPR011990">
    <property type="entry name" value="TPR-like_helical_dom_sf"/>
</dbReference>
<dbReference type="PROSITE" id="PS50005">
    <property type="entry name" value="TPR"/>
    <property type="match status" value="1"/>
</dbReference>